<evidence type="ECO:0000313" key="2">
    <source>
        <dbReference type="EMBL" id="MDW9254777.1"/>
    </source>
</evidence>
<feature type="compositionally biased region" description="Basic residues" evidence="1">
    <location>
        <begin position="11"/>
        <end position="31"/>
    </location>
</feature>
<protein>
    <submittedName>
        <fullName evidence="2">Uncharacterized protein</fullName>
    </submittedName>
</protein>
<reference evidence="2" key="1">
    <citation type="submission" date="2018-08" db="EMBL/GenBank/DDBJ databases">
        <title>Identification of Burkholderia cepacia strains that express a Burkholderia pseudomallei-like capsular polysaccharide.</title>
        <authorList>
            <person name="Burtnick M.N."/>
            <person name="Vongsouvath M."/>
            <person name="Newton P."/>
            <person name="Wuthiekanun V."/>
            <person name="Limmathurotsakul D."/>
            <person name="Brett P.J."/>
            <person name="Chantratita N."/>
            <person name="Dance D.A."/>
        </authorList>
    </citation>
    <scope>NUCLEOTIDE SEQUENCE</scope>
    <source>
        <strain evidence="2">SBXCC001</strain>
    </source>
</reference>
<sequence length="70" mass="7728">MPGDGEITAARRNRAWRTPRHAPKKTRWNRARSREARTERAGSPAAAIRSPTSGCASLVDAGIHGRRPIR</sequence>
<feature type="region of interest" description="Disordered" evidence="1">
    <location>
        <begin position="1"/>
        <end position="70"/>
    </location>
</feature>
<comment type="caution">
    <text evidence="2">The sequence shown here is derived from an EMBL/GenBank/DDBJ whole genome shotgun (WGS) entry which is preliminary data.</text>
</comment>
<gene>
    <name evidence="2" type="ORF">C7S16_2687</name>
</gene>
<name>A0AAW9D133_BURTH</name>
<evidence type="ECO:0000256" key="1">
    <source>
        <dbReference type="SAM" id="MobiDB-lite"/>
    </source>
</evidence>
<dbReference type="Proteomes" id="UP001272137">
    <property type="component" value="Unassembled WGS sequence"/>
</dbReference>
<evidence type="ECO:0000313" key="3">
    <source>
        <dbReference type="Proteomes" id="UP001272137"/>
    </source>
</evidence>
<proteinExistence type="predicted"/>
<dbReference type="EMBL" id="QXCT01000002">
    <property type="protein sequence ID" value="MDW9254777.1"/>
    <property type="molecule type" value="Genomic_DNA"/>
</dbReference>
<accession>A0AAW9D133</accession>
<organism evidence="2 3">
    <name type="scientific">Burkholderia thailandensis</name>
    <dbReference type="NCBI Taxonomy" id="57975"/>
    <lineage>
        <taxon>Bacteria</taxon>
        <taxon>Pseudomonadati</taxon>
        <taxon>Pseudomonadota</taxon>
        <taxon>Betaproteobacteria</taxon>
        <taxon>Burkholderiales</taxon>
        <taxon>Burkholderiaceae</taxon>
        <taxon>Burkholderia</taxon>
        <taxon>pseudomallei group</taxon>
    </lineage>
</organism>
<dbReference type="AlphaFoldDB" id="A0AAW9D133"/>